<sequence>MSHGWFDEEAGPIVRPYAMTRGRTRGTVDHPLDLIALVTAKTGDQEGAAGTGSDLTDRELAPEHAEIMRRCRRTTESVAELATGLDLPVGVVRVLISDLLDAGLVRVSRPVPASQLQDDSTLREVIDGLRAL</sequence>
<reference evidence="1" key="1">
    <citation type="submission" date="2019-08" db="EMBL/GenBank/DDBJ databases">
        <title>Complete genome sequence of a mangrove-derived Streptomyces xiamenensis.</title>
        <authorList>
            <person name="Xu J."/>
        </authorList>
    </citation>
    <scope>NUCLEOTIDE SEQUENCE</scope>
    <source>
        <strain evidence="1">318</strain>
    </source>
</reference>
<evidence type="ECO:0000313" key="1">
    <source>
        <dbReference type="EMBL" id="AKG42059.1"/>
    </source>
</evidence>
<organism evidence="1 2">
    <name type="scientific">Streptomyces xiamenensis</name>
    <dbReference type="NCBI Taxonomy" id="408015"/>
    <lineage>
        <taxon>Bacteria</taxon>
        <taxon>Bacillati</taxon>
        <taxon>Actinomycetota</taxon>
        <taxon>Actinomycetes</taxon>
        <taxon>Kitasatosporales</taxon>
        <taxon>Streptomycetaceae</taxon>
        <taxon>Streptomyces</taxon>
    </lineage>
</organism>
<evidence type="ECO:0000313" key="2">
    <source>
        <dbReference type="Proteomes" id="UP000034034"/>
    </source>
</evidence>
<dbReference type="AlphaFoldDB" id="A0A0F7FRD3"/>
<dbReference type="KEGG" id="sxi:SXIM_06750"/>
<dbReference type="PANTHER" id="PTHR36221:SF1">
    <property type="entry name" value="DUF742 DOMAIN-CONTAINING PROTEIN"/>
    <property type="match status" value="1"/>
</dbReference>
<dbReference type="PANTHER" id="PTHR36221">
    <property type="entry name" value="DUF742 DOMAIN-CONTAINING PROTEIN"/>
    <property type="match status" value="1"/>
</dbReference>
<dbReference type="HOGENOM" id="CLU_074078_3_0_11"/>
<dbReference type="STRING" id="408015.SXIM_06750"/>
<gene>
    <name evidence="1" type="ORF">SXIM_06750</name>
</gene>
<proteinExistence type="predicted"/>
<dbReference type="RefSeq" id="WP_030727948.1">
    <property type="nucleotide sequence ID" value="NZ_CBDRAA010000004.1"/>
</dbReference>
<accession>A0A0F7FRD3</accession>
<dbReference type="Pfam" id="PF05331">
    <property type="entry name" value="DUF742"/>
    <property type="match status" value="1"/>
</dbReference>
<protein>
    <submittedName>
        <fullName evidence="1">Multi-component regulatory system-11</fullName>
    </submittedName>
</protein>
<dbReference type="Proteomes" id="UP000034034">
    <property type="component" value="Chromosome"/>
</dbReference>
<dbReference type="InterPro" id="IPR007995">
    <property type="entry name" value="DUF742"/>
</dbReference>
<name>A0A0F7FRD3_9ACTN</name>
<dbReference type="PATRIC" id="fig|408015.6.peg.707"/>
<keyword evidence="2" id="KW-1185">Reference proteome</keyword>
<dbReference type="EMBL" id="CP009922">
    <property type="protein sequence ID" value="AKG42059.1"/>
    <property type="molecule type" value="Genomic_DNA"/>
</dbReference>